<evidence type="ECO:0000256" key="6">
    <source>
        <dbReference type="SAM" id="MobiDB-lite"/>
    </source>
</evidence>
<evidence type="ECO:0000256" key="1">
    <source>
        <dbReference type="ARBA" id="ARBA00022723"/>
    </source>
</evidence>
<dbReference type="SUPFAM" id="SSF57667">
    <property type="entry name" value="beta-beta-alpha zinc fingers"/>
    <property type="match status" value="1"/>
</dbReference>
<dbReference type="InterPro" id="IPR036236">
    <property type="entry name" value="Znf_C2H2_sf"/>
</dbReference>
<organism evidence="8 9">
    <name type="scientific">Acinonyx jubatus</name>
    <name type="common">Cheetah</name>
    <dbReference type="NCBI Taxonomy" id="32536"/>
    <lineage>
        <taxon>Eukaryota</taxon>
        <taxon>Metazoa</taxon>
        <taxon>Chordata</taxon>
        <taxon>Craniata</taxon>
        <taxon>Vertebrata</taxon>
        <taxon>Euteleostomi</taxon>
        <taxon>Mammalia</taxon>
        <taxon>Eutheria</taxon>
        <taxon>Laurasiatheria</taxon>
        <taxon>Carnivora</taxon>
        <taxon>Feliformia</taxon>
        <taxon>Felidae</taxon>
        <taxon>Felinae</taxon>
        <taxon>Acinonyx</taxon>
    </lineage>
</organism>
<dbReference type="PANTHER" id="PTHR23226">
    <property type="entry name" value="ZINC FINGER AND SCAN DOMAIN-CONTAINING"/>
    <property type="match status" value="1"/>
</dbReference>
<protein>
    <submittedName>
        <fullName evidence="9">Zinc finger protein 233-like</fullName>
    </submittedName>
</protein>
<keyword evidence="8" id="KW-1185">Reference proteome</keyword>
<dbReference type="RefSeq" id="XP_053065883.1">
    <property type="nucleotide sequence ID" value="XM_053209908.1"/>
</dbReference>
<dbReference type="PROSITE" id="PS51257">
    <property type="entry name" value="PROKAR_LIPOPROTEIN"/>
    <property type="match status" value="1"/>
</dbReference>
<keyword evidence="4" id="KW-0862">Zinc</keyword>
<evidence type="ECO:0000256" key="2">
    <source>
        <dbReference type="ARBA" id="ARBA00022737"/>
    </source>
</evidence>
<dbReference type="Proteomes" id="UP001652583">
    <property type="component" value="Chromosome E2"/>
</dbReference>
<evidence type="ECO:0000256" key="4">
    <source>
        <dbReference type="ARBA" id="ARBA00022833"/>
    </source>
</evidence>
<evidence type="ECO:0000259" key="7">
    <source>
        <dbReference type="PROSITE" id="PS50157"/>
    </source>
</evidence>
<gene>
    <name evidence="9" type="primary">LOC106973663</name>
</gene>
<dbReference type="Gene3D" id="3.30.160.60">
    <property type="entry name" value="Classic Zinc Finger"/>
    <property type="match status" value="1"/>
</dbReference>
<dbReference type="InterPro" id="IPR013087">
    <property type="entry name" value="Znf_C2H2_type"/>
</dbReference>
<reference evidence="9" key="1">
    <citation type="submission" date="2025-08" db="UniProtKB">
        <authorList>
            <consortium name="RefSeq"/>
        </authorList>
    </citation>
    <scope>IDENTIFICATION</scope>
    <source>
        <tissue evidence="9">Blood</tissue>
    </source>
</reference>
<dbReference type="PANTHER" id="PTHR23226:SF421">
    <property type="entry name" value="ZINC FINGER PROTEIN 681 ISOFORM X1"/>
    <property type="match status" value="1"/>
</dbReference>
<feature type="region of interest" description="Disordered" evidence="6">
    <location>
        <begin position="1"/>
        <end position="54"/>
    </location>
</feature>
<keyword evidence="1" id="KW-0479">Metal-binding</keyword>
<feature type="domain" description="C2H2-type" evidence="7">
    <location>
        <begin position="230"/>
        <end position="256"/>
    </location>
</feature>
<feature type="compositionally biased region" description="Low complexity" evidence="6">
    <location>
        <begin position="30"/>
        <end position="43"/>
    </location>
</feature>
<evidence type="ECO:0000313" key="9">
    <source>
        <dbReference type="RefSeq" id="XP_053065883.1"/>
    </source>
</evidence>
<evidence type="ECO:0000256" key="3">
    <source>
        <dbReference type="ARBA" id="ARBA00022771"/>
    </source>
</evidence>
<sequence>MALRPGSITPTFGQQTPPGSGMTLSCDGPSIRTNTTRSSSSYSAFDPPNIGHRNQNKMETFQKVGLRYLSHEDVIYWQVWEPFTSKLTRNQDFVINLQSKKSELPTQGDSSCQVWAGESQVIEDENCVIKLQGKSSNTIKSQEFPIKTTWDFWKKIYLRESHNDQNRCQQIDVKNKPSKCDHCVMRRISQHYDDQEVHNSEKAYNHNSCGKEFLRKSFQHSITHSGEKHHVCSECGEDISNSSVLCIYQSVHAGEK</sequence>
<feature type="compositionally biased region" description="Polar residues" evidence="6">
    <location>
        <begin position="8"/>
        <end position="18"/>
    </location>
</feature>
<evidence type="ECO:0000256" key="5">
    <source>
        <dbReference type="PROSITE-ProRule" id="PRU00042"/>
    </source>
</evidence>
<keyword evidence="3 5" id="KW-0863">Zinc-finger</keyword>
<dbReference type="GeneID" id="106973663"/>
<accession>A0ABM3P2I2</accession>
<dbReference type="PROSITE" id="PS50157">
    <property type="entry name" value="ZINC_FINGER_C2H2_2"/>
    <property type="match status" value="1"/>
</dbReference>
<name>A0ABM3P2I2_ACIJB</name>
<proteinExistence type="predicted"/>
<evidence type="ECO:0000313" key="8">
    <source>
        <dbReference type="Proteomes" id="UP001652583"/>
    </source>
</evidence>
<keyword evidence="2" id="KW-0677">Repeat</keyword>